<dbReference type="KEGG" id="add:HUW48_04960"/>
<name>A0A7L7L3P8_9BACT</name>
<evidence type="ECO:0000259" key="1">
    <source>
        <dbReference type="Pfam" id="PF00534"/>
    </source>
</evidence>
<dbReference type="RefSeq" id="WP_182414621.1">
    <property type="nucleotide sequence ID" value="NZ_CP055153.1"/>
</dbReference>
<organism evidence="2 3">
    <name type="scientific">Adhaeribacter radiodurans</name>
    <dbReference type="NCBI Taxonomy" id="2745197"/>
    <lineage>
        <taxon>Bacteria</taxon>
        <taxon>Pseudomonadati</taxon>
        <taxon>Bacteroidota</taxon>
        <taxon>Cytophagia</taxon>
        <taxon>Cytophagales</taxon>
        <taxon>Hymenobacteraceae</taxon>
        <taxon>Adhaeribacter</taxon>
    </lineage>
</organism>
<dbReference type="PANTHER" id="PTHR12526">
    <property type="entry name" value="GLYCOSYLTRANSFERASE"/>
    <property type="match status" value="1"/>
</dbReference>
<accession>A0A7L7L3P8</accession>
<keyword evidence="3" id="KW-1185">Reference proteome</keyword>
<sequence length="372" mass="41922">MGHLERIFTSLPWWKAEKESREQNIPRERISCNFLGQGIRHVGNKLPFYNDKIDSKLSVLQTKLFSKWVANILPQCDAYIGISGSGLHAGRVAKSRGAAYIMDRGSSHIRYANAILQEEYLRWKILRFPINPWLIENEESEIEEANLITVPSHFVEKTFLDQGVNPLKMRVVPYGISLEEFYPVDNPPTDCFRLVFVGQFSLRKGVPYLLEAFRAFKHPNKQLIVVGSVDEKISSLIKALVDNTVHFIGIVTRAEVKKYLSTAHALVLPSIEEGLALVQAQAMACGCPIIATPNTGSETLFKHEREGLIVEAQNSKALTAAFTRLADEPNLRNRMSIACLERAKEIGGWKVYAEEIVKVCREANKVSLMELI</sequence>
<evidence type="ECO:0000313" key="2">
    <source>
        <dbReference type="EMBL" id="QMU27426.1"/>
    </source>
</evidence>
<dbReference type="CDD" id="cd03801">
    <property type="entry name" value="GT4_PimA-like"/>
    <property type="match status" value="1"/>
</dbReference>
<protein>
    <submittedName>
        <fullName evidence="2">Glycosyltransferase family 4 protein</fullName>
    </submittedName>
</protein>
<evidence type="ECO:0000313" key="3">
    <source>
        <dbReference type="Proteomes" id="UP000514509"/>
    </source>
</evidence>
<dbReference type="PANTHER" id="PTHR12526:SF636">
    <property type="entry name" value="BLL3647 PROTEIN"/>
    <property type="match status" value="1"/>
</dbReference>
<dbReference type="Gene3D" id="3.40.50.2000">
    <property type="entry name" value="Glycogen Phosphorylase B"/>
    <property type="match status" value="2"/>
</dbReference>
<dbReference type="Pfam" id="PF00534">
    <property type="entry name" value="Glycos_transf_1"/>
    <property type="match status" value="1"/>
</dbReference>
<feature type="domain" description="Glycosyl transferase family 1" evidence="1">
    <location>
        <begin position="188"/>
        <end position="336"/>
    </location>
</feature>
<dbReference type="GO" id="GO:0016757">
    <property type="term" value="F:glycosyltransferase activity"/>
    <property type="evidence" value="ECO:0007669"/>
    <property type="project" value="InterPro"/>
</dbReference>
<gene>
    <name evidence="2" type="ORF">HUW48_04960</name>
</gene>
<reference evidence="2 3" key="1">
    <citation type="submission" date="2020-06" db="EMBL/GenBank/DDBJ databases">
        <authorList>
            <person name="Hwang Y.J."/>
        </authorList>
    </citation>
    <scope>NUCLEOTIDE SEQUENCE [LARGE SCALE GENOMIC DNA]</scope>
    <source>
        <strain evidence="2 3">KUDC8001</strain>
    </source>
</reference>
<dbReference type="InterPro" id="IPR001296">
    <property type="entry name" value="Glyco_trans_1"/>
</dbReference>
<proteinExistence type="predicted"/>
<keyword evidence="2" id="KW-0808">Transferase</keyword>
<dbReference type="SUPFAM" id="SSF53756">
    <property type="entry name" value="UDP-Glycosyltransferase/glycogen phosphorylase"/>
    <property type="match status" value="1"/>
</dbReference>
<dbReference type="Proteomes" id="UP000514509">
    <property type="component" value="Chromosome"/>
</dbReference>
<dbReference type="EMBL" id="CP055153">
    <property type="protein sequence ID" value="QMU27426.1"/>
    <property type="molecule type" value="Genomic_DNA"/>
</dbReference>
<dbReference type="AlphaFoldDB" id="A0A7L7L3P8"/>
<reference evidence="2 3" key="2">
    <citation type="submission" date="2020-08" db="EMBL/GenBank/DDBJ databases">
        <title>Adhaeribacter dokdonensis sp. nov., isolated from the rhizosphere of Elymus tsukushiensis, a plant native to the Dokdo Islands, Republic of Korea.</title>
        <authorList>
            <person name="Ghim S.Y."/>
        </authorList>
    </citation>
    <scope>NUCLEOTIDE SEQUENCE [LARGE SCALE GENOMIC DNA]</scope>
    <source>
        <strain evidence="2 3">KUDC8001</strain>
    </source>
</reference>